<protein>
    <submittedName>
        <fullName evidence="4">Alpha/beta hydrolase</fullName>
    </submittedName>
</protein>
<evidence type="ECO:0000256" key="2">
    <source>
        <dbReference type="SAM" id="Phobius"/>
    </source>
</evidence>
<keyword evidence="2" id="KW-0472">Membrane</keyword>
<evidence type="ECO:0000313" key="5">
    <source>
        <dbReference type="Proteomes" id="UP000019251"/>
    </source>
</evidence>
<dbReference type="AlphaFoldDB" id="A0A829R2Z8"/>
<keyword evidence="2" id="KW-0812">Transmembrane</keyword>
<keyword evidence="2" id="KW-1133">Transmembrane helix</keyword>
<dbReference type="InterPro" id="IPR029058">
    <property type="entry name" value="AB_hydrolase_fold"/>
</dbReference>
<dbReference type="Gene3D" id="3.40.50.1820">
    <property type="entry name" value="alpha/beta hydrolase"/>
    <property type="match status" value="1"/>
</dbReference>
<sequence>MNYFIQAGSYVLVILAAVLIVFIGISLFSPHLAVYLLRACSYGKGKKPKHYADYQQKVRIQKNISYSSDFTNNRLDIYSPKENSQPKGTIFWVHGGFFVGGNKEKATYWSTMMASKGYTVVSIDYQVAPERIYPGPVQQMQDAYRFLKAKEQDYPMLDLARLVIGGDSAGAQLAAQFLTIQTNKDYAEALGLEQVVPIETIRAALLYCGPYHLQGILEVRDPARRFFMKRIGWAYLGRRDWENSLEAKQASIVEHISADYPPTFLTDGNTSSFDLHAKAFERALRANHVQVKTLYFTKKDGKIKHEYQFDLSTKQAMLAWEQTLAFLDEHILENTKKEKL</sequence>
<dbReference type="EMBL" id="AODG01000018">
    <property type="protein sequence ID" value="EUJ26233.1"/>
    <property type="molecule type" value="Genomic_DNA"/>
</dbReference>
<gene>
    <name evidence="4" type="ORF">LMUR_13564</name>
</gene>
<organism evidence="4 5">
    <name type="scientific">Listeria grayi FSL F6-1183</name>
    <dbReference type="NCBI Taxonomy" id="1265827"/>
    <lineage>
        <taxon>Bacteria</taxon>
        <taxon>Bacillati</taxon>
        <taxon>Bacillota</taxon>
        <taxon>Bacilli</taxon>
        <taxon>Bacillales</taxon>
        <taxon>Listeriaceae</taxon>
        <taxon>Listeria</taxon>
    </lineage>
</organism>
<dbReference type="InterPro" id="IPR049492">
    <property type="entry name" value="BD-FAE-like_dom"/>
</dbReference>
<feature type="transmembrane region" description="Helical" evidence="2">
    <location>
        <begin position="12"/>
        <end position="37"/>
    </location>
</feature>
<name>A0A829R2Z8_LISGR</name>
<evidence type="ECO:0000313" key="4">
    <source>
        <dbReference type="EMBL" id="EUJ26233.1"/>
    </source>
</evidence>
<dbReference type="InterPro" id="IPR050300">
    <property type="entry name" value="GDXG_lipolytic_enzyme"/>
</dbReference>
<keyword evidence="1 4" id="KW-0378">Hydrolase</keyword>
<dbReference type="RefSeq" id="WP_036107926.1">
    <property type="nucleotide sequence ID" value="NZ_AODG01000018.1"/>
</dbReference>
<dbReference type="Proteomes" id="UP000019251">
    <property type="component" value="Unassembled WGS sequence"/>
</dbReference>
<dbReference type="GO" id="GO:0016787">
    <property type="term" value="F:hydrolase activity"/>
    <property type="evidence" value="ECO:0007669"/>
    <property type="project" value="UniProtKB-KW"/>
</dbReference>
<evidence type="ECO:0000259" key="3">
    <source>
        <dbReference type="Pfam" id="PF20434"/>
    </source>
</evidence>
<proteinExistence type="predicted"/>
<dbReference type="PANTHER" id="PTHR48081">
    <property type="entry name" value="AB HYDROLASE SUPERFAMILY PROTEIN C4A8.06C"/>
    <property type="match status" value="1"/>
</dbReference>
<feature type="domain" description="BD-FAE-like" evidence="3">
    <location>
        <begin position="75"/>
        <end position="270"/>
    </location>
</feature>
<comment type="caution">
    <text evidence="4">The sequence shown here is derived from an EMBL/GenBank/DDBJ whole genome shotgun (WGS) entry which is preliminary data.</text>
</comment>
<accession>A0A829R2Z8</accession>
<dbReference type="SUPFAM" id="SSF53474">
    <property type="entry name" value="alpha/beta-Hydrolases"/>
    <property type="match status" value="1"/>
</dbReference>
<dbReference type="Pfam" id="PF20434">
    <property type="entry name" value="BD-FAE"/>
    <property type="match status" value="1"/>
</dbReference>
<evidence type="ECO:0000256" key="1">
    <source>
        <dbReference type="ARBA" id="ARBA00022801"/>
    </source>
</evidence>
<reference evidence="4 5" key="1">
    <citation type="submission" date="2012-12" db="EMBL/GenBank/DDBJ databases">
        <title>Novel taxa of Listeriaceae from agricultural environments in the United States.</title>
        <authorList>
            <person name="den Bakker H.C."/>
            <person name="Allred A."/>
            <person name="Warchocki S."/>
            <person name="Wright E.M."/>
            <person name="Burrell A."/>
            <person name="Nightingale K.K."/>
            <person name="Kephart D."/>
            <person name="Wiedmann M."/>
        </authorList>
    </citation>
    <scope>NUCLEOTIDE SEQUENCE [LARGE SCALE GENOMIC DNA]</scope>
    <source>
        <strain evidence="4 5">FSL F6-1183</strain>
    </source>
</reference>
<dbReference type="PANTHER" id="PTHR48081:SF6">
    <property type="entry name" value="PEPTIDASE S9 PROLYL OLIGOPEPTIDASE CATALYTIC DOMAIN-CONTAINING PROTEIN"/>
    <property type="match status" value="1"/>
</dbReference>